<evidence type="ECO:0000259" key="2">
    <source>
        <dbReference type="Pfam" id="PF13468"/>
    </source>
</evidence>
<dbReference type="InterPro" id="IPR025870">
    <property type="entry name" value="Glyoxalase-like_dom"/>
</dbReference>
<gene>
    <name evidence="3" type="ORF">BJ878DRAFT_483230</name>
</gene>
<sequence>MTFQTLKANPAATAFNYAGSGPYVGQYLRSGVPSLGLPEQIYKHSVGNECFNPSAMLINISWQVENKETMVKRQLILDHVVILVPYAELAQPPSWITDSFTISSGGRHADGKTENRLVIFQDGSYIELIAFIHDDPKLREGHWWDKPFGIVDFAFTTVDGGGKNYAELQTRLEGIDGCEARYEKPRQGSRKRDDGQELHWHVTFPNTTNGYRRGELPFFCHDITDRSLRVPSSEKSTTHPSFAYGLKALTIFVPETRIEALIKAFSAIFDAPNARTDGTSGTFAAARVNQIDGAAHLIAINIEVPREDWQVQAMEKRGGAMIGDMIVGGFSLHATPGHIDRLDTENPPYGIGRFLQGLDLPLDRAVDGGCEVNDNEKNTTEAAAPSFANAKPNTRGFKPPSGNLSGFARS</sequence>
<dbReference type="Pfam" id="PF13468">
    <property type="entry name" value="Glyoxalase_3"/>
    <property type="match status" value="1"/>
</dbReference>
<dbReference type="EMBL" id="MU254266">
    <property type="protein sequence ID" value="KAG9241133.1"/>
    <property type="molecule type" value="Genomic_DNA"/>
</dbReference>
<dbReference type="PANTHER" id="PTHR40265">
    <property type="entry name" value="BLL2707 PROTEIN"/>
    <property type="match status" value="1"/>
</dbReference>
<dbReference type="PANTHER" id="PTHR40265:SF1">
    <property type="entry name" value="GLYOXALASE-LIKE DOMAIN-CONTAINING PROTEIN"/>
    <property type="match status" value="1"/>
</dbReference>
<dbReference type="Proteomes" id="UP000887226">
    <property type="component" value="Unassembled WGS sequence"/>
</dbReference>
<keyword evidence="4" id="KW-1185">Reference proteome</keyword>
<accession>A0A9P7YW74</accession>
<dbReference type="InterPro" id="IPR029068">
    <property type="entry name" value="Glyas_Bleomycin-R_OHBP_Dase"/>
</dbReference>
<evidence type="ECO:0000313" key="3">
    <source>
        <dbReference type="EMBL" id="KAG9241133.1"/>
    </source>
</evidence>
<evidence type="ECO:0000256" key="1">
    <source>
        <dbReference type="SAM" id="MobiDB-lite"/>
    </source>
</evidence>
<evidence type="ECO:0000313" key="4">
    <source>
        <dbReference type="Proteomes" id="UP000887226"/>
    </source>
</evidence>
<dbReference type="Gene3D" id="3.10.180.10">
    <property type="entry name" value="2,3-Dihydroxybiphenyl 1,2-Dioxygenase, domain 1"/>
    <property type="match status" value="1"/>
</dbReference>
<proteinExistence type="predicted"/>
<feature type="region of interest" description="Disordered" evidence="1">
    <location>
        <begin position="374"/>
        <end position="410"/>
    </location>
</feature>
<feature type="domain" description="Glyoxalase-like" evidence="2">
    <location>
        <begin position="77"/>
        <end position="256"/>
    </location>
</feature>
<dbReference type="AlphaFoldDB" id="A0A9P7YW74"/>
<comment type="caution">
    <text evidence="3">The sequence shown here is derived from an EMBL/GenBank/DDBJ whole genome shotgun (WGS) entry which is preliminary data.</text>
</comment>
<organism evidence="3 4">
    <name type="scientific">Calycina marina</name>
    <dbReference type="NCBI Taxonomy" id="1763456"/>
    <lineage>
        <taxon>Eukaryota</taxon>
        <taxon>Fungi</taxon>
        <taxon>Dikarya</taxon>
        <taxon>Ascomycota</taxon>
        <taxon>Pezizomycotina</taxon>
        <taxon>Leotiomycetes</taxon>
        <taxon>Helotiales</taxon>
        <taxon>Pezizellaceae</taxon>
        <taxon>Calycina</taxon>
    </lineage>
</organism>
<protein>
    <submittedName>
        <fullName evidence="3">Glyoxalase-like domain-containing protein</fullName>
    </submittedName>
</protein>
<name>A0A9P7YW74_9HELO</name>
<dbReference type="OrthoDB" id="408973at2759"/>
<reference evidence="3" key="1">
    <citation type="journal article" date="2021" name="IMA Fungus">
        <title>Genomic characterization of three marine fungi, including Emericellopsis atlantica sp. nov. with signatures of a generalist lifestyle and marine biomass degradation.</title>
        <authorList>
            <person name="Hagestad O.C."/>
            <person name="Hou L."/>
            <person name="Andersen J.H."/>
            <person name="Hansen E.H."/>
            <person name="Altermark B."/>
            <person name="Li C."/>
            <person name="Kuhnert E."/>
            <person name="Cox R.J."/>
            <person name="Crous P.W."/>
            <person name="Spatafora J.W."/>
            <person name="Lail K."/>
            <person name="Amirebrahimi M."/>
            <person name="Lipzen A."/>
            <person name="Pangilinan J."/>
            <person name="Andreopoulos W."/>
            <person name="Hayes R.D."/>
            <person name="Ng V."/>
            <person name="Grigoriev I.V."/>
            <person name="Jackson S.A."/>
            <person name="Sutton T.D.S."/>
            <person name="Dobson A.D.W."/>
            <person name="Rama T."/>
        </authorList>
    </citation>
    <scope>NUCLEOTIDE SEQUENCE</scope>
    <source>
        <strain evidence="3">TRa3180A</strain>
    </source>
</reference>